<sequence>MRRDTRYIFSTCTPMPPNLRLTYQEAFLIKCSNYLNIEATISDLPQVREKRRYWNQIQVKDDLPYSVLLLGIDTVSQAHMHRSAPKAVKLLKDMGFVEFDSFHSVGPSTLANFNAALMGLTIAEVLTHFRERQFKQNRNLGQNYGLECASTETTPEFMWRYVLRFVKKFEKTPYLFFSFNANPFHRDTTSLHHFSTPFKNFLEKLRAHKKTMEKTIILFFTDHGDRRGLLNSDSVSSYYERLHPALYIRLPKNLNREYHKALASNSKKFVTPFDIHQTLLHILDLNKIKGHSETNFGGAPDARSSLLMTLRPDRTCSNTNIPREHCICNGIYPEEELLIAPSKNDSDSRAEELKLLLLHFIVQELNHKVRRSAFRDKCQEWSSSVEMIRWLRMINRNGTEHEYVISFGATPKPARFDGRIKVTWGNGRNLTVKSLELVGITRSNEYGRQSWCIGNVSYEGKTMREFCFCKPKNDTSKRTEQTHKINSSKLIPKL</sequence>
<keyword evidence="2" id="KW-1185">Reference proteome</keyword>
<name>A0A8J2P680_9HEXA</name>
<proteinExistence type="predicted"/>
<dbReference type="Proteomes" id="UP000708208">
    <property type="component" value="Unassembled WGS sequence"/>
</dbReference>
<evidence type="ECO:0000313" key="1">
    <source>
        <dbReference type="EMBL" id="CAG7726021.1"/>
    </source>
</evidence>
<organism evidence="1 2">
    <name type="scientific">Allacma fusca</name>
    <dbReference type="NCBI Taxonomy" id="39272"/>
    <lineage>
        <taxon>Eukaryota</taxon>
        <taxon>Metazoa</taxon>
        <taxon>Ecdysozoa</taxon>
        <taxon>Arthropoda</taxon>
        <taxon>Hexapoda</taxon>
        <taxon>Collembola</taxon>
        <taxon>Symphypleona</taxon>
        <taxon>Sminthuridae</taxon>
        <taxon>Allacma</taxon>
    </lineage>
</organism>
<dbReference type="EMBL" id="CAJVCH010129703">
    <property type="protein sequence ID" value="CAG7726021.1"/>
    <property type="molecule type" value="Genomic_DNA"/>
</dbReference>
<dbReference type="AlphaFoldDB" id="A0A8J2P680"/>
<evidence type="ECO:0000313" key="2">
    <source>
        <dbReference type="Proteomes" id="UP000708208"/>
    </source>
</evidence>
<dbReference type="GO" id="GO:0005615">
    <property type="term" value="C:extracellular space"/>
    <property type="evidence" value="ECO:0007669"/>
    <property type="project" value="TreeGrafter"/>
</dbReference>
<dbReference type="InterPro" id="IPR004245">
    <property type="entry name" value="DUF229"/>
</dbReference>
<gene>
    <name evidence="1" type="ORF">AFUS01_LOCUS14953</name>
</gene>
<accession>A0A8J2P680</accession>
<dbReference type="OrthoDB" id="413313at2759"/>
<dbReference type="PANTHER" id="PTHR10974:SF1">
    <property type="entry name" value="FI08016P-RELATED"/>
    <property type="match status" value="1"/>
</dbReference>
<reference evidence="1" key="1">
    <citation type="submission" date="2021-06" db="EMBL/GenBank/DDBJ databases">
        <authorList>
            <person name="Hodson N. C."/>
            <person name="Mongue J. A."/>
            <person name="Jaron S. K."/>
        </authorList>
    </citation>
    <scope>NUCLEOTIDE SEQUENCE</scope>
</reference>
<dbReference type="Pfam" id="PF02995">
    <property type="entry name" value="DUF229"/>
    <property type="match status" value="2"/>
</dbReference>
<dbReference type="PANTHER" id="PTHR10974">
    <property type="entry name" value="FI08016P-RELATED"/>
    <property type="match status" value="1"/>
</dbReference>
<protein>
    <submittedName>
        <fullName evidence="1">Uncharacterized protein</fullName>
    </submittedName>
</protein>
<comment type="caution">
    <text evidence="1">The sequence shown here is derived from an EMBL/GenBank/DDBJ whole genome shotgun (WGS) entry which is preliminary data.</text>
</comment>